<dbReference type="Pfam" id="PF13946">
    <property type="entry name" value="DUF4214"/>
    <property type="match status" value="1"/>
</dbReference>
<evidence type="ECO:0000313" key="4">
    <source>
        <dbReference type="EMBL" id="MYM92833.1"/>
    </source>
</evidence>
<accession>A0A845GDY6</accession>
<comment type="caution">
    <text evidence="4">The sequence shown here is derived from an EMBL/GenBank/DDBJ whole genome shotgun (WGS) entry which is preliminary data.</text>
</comment>
<dbReference type="EMBL" id="WWCX01000002">
    <property type="protein sequence ID" value="MYM92833.1"/>
    <property type="molecule type" value="Genomic_DNA"/>
</dbReference>
<reference evidence="4" key="1">
    <citation type="submission" date="2019-12" db="EMBL/GenBank/DDBJ databases">
        <title>Novel species isolated from a subtropical stream in China.</title>
        <authorList>
            <person name="Lu H."/>
        </authorList>
    </citation>
    <scope>NUCLEOTIDE SEQUENCE [LARGE SCALE GENOMIC DNA]</scope>
    <source>
        <strain evidence="4">FT81W</strain>
    </source>
</reference>
<evidence type="ECO:0000259" key="3">
    <source>
        <dbReference type="Pfam" id="PF13946"/>
    </source>
</evidence>
<dbReference type="InterPro" id="IPR025282">
    <property type="entry name" value="DUF4214"/>
</dbReference>
<keyword evidence="1" id="KW-0732">Signal</keyword>
<dbReference type="AlphaFoldDB" id="A0A845GDY6"/>
<protein>
    <submittedName>
        <fullName evidence="4">DUF4214 domain-containing protein</fullName>
    </submittedName>
</protein>
<proteinExistence type="predicted"/>
<dbReference type="Proteomes" id="UP000447355">
    <property type="component" value="Unassembled WGS sequence"/>
</dbReference>
<dbReference type="InterPro" id="IPR038255">
    <property type="entry name" value="PBS_linker_sf"/>
</dbReference>
<organism evidence="4 5">
    <name type="scientific">Duganella vulcania</name>
    <dbReference type="NCBI Taxonomy" id="2692166"/>
    <lineage>
        <taxon>Bacteria</taxon>
        <taxon>Pseudomonadati</taxon>
        <taxon>Pseudomonadota</taxon>
        <taxon>Betaproteobacteria</taxon>
        <taxon>Burkholderiales</taxon>
        <taxon>Oxalobacteraceae</taxon>
        <taxon>Telluria group</taxon>
        <taxon>Duganella</taxon>
    </lineage>
</organism>
<name>A0A845GDY6_9BURK</name>
<feature type="domain" description="DUF4214" evidence="3">
    <location>
        <begin position="1050"/>
        <end position="1118"/>
    </location>
</feature>
<feature type="domain" description="SbsA Ig-like" evidence="2">
    <location>
        <begin position="822"/>
        <end position="929"/>
    </location>
</feature>
<dbReference type="RefSeq" id="WP_161082110.1">
    <property type="nucleotide sequence ID" value="NZ_WWCX01000002.1"/>
</dbReference>
<evidence type="ECO:0000259" key="2">
    <source>
        <dbReference type="Pfam" id="PF13205"/>
    </source>
</evidence>
<dbReference type="Pfam" id="PF13205">
    <property type="entry name" value="Big_5"/>
    <property type="match status" value="1"/>
</dbReference>
<sequence>MTDDYSSDTHTTGLLTAGGSTTGNFETIFDQDSFKITLRAGTTYLFKMSGAPDGGGTLSSYDRSSLELLNQAGSTQSLLDVGLFKGATLKQYTPAASGTYYLLASSWLYTGSYTLSATSPSADDYPASAATPGVIDVDAPARGTFERAKDVDWFRFHAEAGQHYRVDVIRDGNRQEGSATVYDGNGDMIAKDFTYKPFEPASTGDYYVALSASSVGAYTATVRVLTDDYSANDSVPGQLAAGGTATGALQYDEDVDRFKLDMVEGRFYTITLKPSTEQGSERFMSLELLAPGPAGGSAKFAHIDGSGTPLSLTVKATGTHSYWVDVAGRAENRPGPVPYTLTASAAPDDYADDRDSAAALPVGAVMSGTLQTGTDVDVVKLALTAGVSYAFTMPPNPSSDVRVQLYGADGSVVHGSSNSPGSASFGYTPDSSGTYYLAMSDWYNRGANTATDIRYSIATARIDNDVSANTDTTARLAADGSYQGKLNQSGGDRDWVALDMAAGTTYVVTLDGQYATQLSLKDAAGNQLALPTPQTHGLPSKMLYYTAADSGRYYIEVAAGDREAGTAYRLNMTSFVDDYGNDTAHAGELAFGSTVAGALELASDVDVFHITLHADEFFSIDFSSQQPGGSPGQRANGNGPTLQIVDSAGKALLPFNSVEGQQAPHPTYMSTTYGEYYVKVLNTGDAPAPASYTLVPTLLHAGDDIGSGPAHSSALALGQLLTSAVDNAFDADTYKIHVGGSGAFTVALGAAAGAVKLEVIDSDGSLLAPAAPAPGQGGDDTGHTTATYAARAAGDYYLTLTSPLGHAVPVDYWLLATFAWDDVTAPLLRTTSIANGATGVALRPKLTLTFNETIAAGTGPTLTDDHGVTVTAPGDEALFSVSGNTLQLNPHVLLHPGTTYTLALPQGSVLDLAGNRYAGPASYHTSFTTVKPAQTGSSGNDLFVGSATGNHIDGGAGIDTVFYDDSQGPLDISLQQGQAAVSLHGADTGDTLAGIERLLFPDHALALDIDGHGGQAYRMYQAAFNRAPDLGGLGYWIKAMDDGISLEQVARSFLFSKEFEHLYGAGPSDHDFVTSLYNNVLHRAPDPGGFAYWIDALHHGTDRAVVLNGFSESAENQAALLPIIGQGFPYLFAG</sequence>
<dbReference type="Gene3D" id="2.60.120.380">
    <property type="match status" value="7"/>
</dbReference>
<dbReference type="InterPro" id="IPR032812">
    <property type="entry name" value="SbsA_Ig"/>
</dbReference>
<dbReference type="Gene3D" id="1.10.3130.20">
    <property type="entry name" value="Phycobilisome linker domain"/>
    <property type="match status" value="1"/>
</dbReference>
<evidence type="ECO:0000256" key="1">
    <source>
        <dbReference type="ARBA" id="ARBA00022729"/>
    </source>
</evidence>
<evidence type="ECO:0000313" key="5">
    <source>
        <dbReference type="Proteomes" id="UP000447355"/>
    </source>
</evidence>
<gene>
    <name evidence="4" type="ORF">GTP90_03035</name>
</gene>